<reference evidence="10 11" key="1">
    <citation type="journal article" date="2020" name="Genomics">
        <title>Complete, high-quality genomes from long-read metagenomic sequencing of two wolf lichen thalli reveals enigmatic genome architecture.</title>
        <authorList>
            <person name="McKenzie S.K."/>
            <person name="Walston R.F."/>
            <person name="Allen J.L."/>
        </authorList>
    </citation>
    <scope>NUCLEOTIDE SEQUENCE [LARGE SCALE GENOMIC DNA]</scope>
    <source>
        <strain evidence="10">WasteWater2</strain>
    </source>
</reference>
<dbReference type="InterPro" id="IPR050369">
    <property type="entry name" value="RBOH/FRE"/>
</dbReference>
<dbReference type="Pfam" id="PF01794">
    <property type="entry name" value="Ferric_reduct"/>
    <property type="match status" value="1"/>
</dbReference>
<dbReference type="PANTHER" id="PTHR11972:SF153">
    <property type="entry name" value="SUPEROXIDE-GENERATING NADPH OXIDASE HEAVY CHAIN SUBUNIT A"/>
    <property type="match status" value="1"/>
</dbReference>
<dbReference type="SUPFAM" id="SSF52343">
    <property type="entry name" value="Ferredoxin reductase-like, C-terminal NADP-linked domain"/>
    <property type="match status" value="1"/>
</dbReference>
<dbReference type="PANTHER" id="PTHR11972">
    <property type="entry name" value="NADPH OXIDASE"/>
    <property type="match status" value="1"/>
</dbReference>
<feature type="domain" description="FAD-binding FR-type" evidence="9">
    <location>
        <begin position="278"/>
        <end position="410"/>
    </location>
</feature>
<dbReference type="GO" id="GO:0042554">
    <property type="term" value="P:superoxide anion generation"/>
    <property type="evidence" value="ECO:0007669"/>
    <property type="project" value="TreeGrafter"/>
</dbReference>
<evidence type="ECO:0000256" key="5">
    <source>
        <dbReference type="ARBA" id="ARBA00023002"/>
    </source>
</evidence>
<dbReference type="AlphaFoldDB" id="A0A8H6G5T9"/>
<feature type="transmembrane region" description="Helical" evidence="8">
    <location>
        <begin position="93"/>
        <end position="121"/>
    </location>
</feature>
<dbReference type="InterPro" id="IPR013112">
    <property type="entry name" value="FAD-bd_8"/>
</dbReference>
<keyword evidence="11" id="KW-1185">Reference proteome</keyword>
<feature type="transmembrane region" description="Helical" evidence="8">
    <location>
        <begin position="215"/>
        <end position="234"/>
    </location>
</feature>
<dbReference type="GeneID" id="59282596"/>
<dbReference type="PROSITE" id="PS51384">
    <property type="entry name" value="FAD_FR"/>
    <property type="match status" value="1"/>
</dbReference>
<dbReference type="PRINTS" id="PR00466">
    <property type="entry name" value="GP91PHOX"/>
</dbReference>
<keyword evidence="4 8" id="KW-1133">Transmembrane helix</keyword>
<name>A0A8H6G5T9_9LECA</name>
<dbReference type="CDD" id="cd06186">
    <property type="entry name" value="NOX_Duox_like_FAD_NADP"/>
    <property type="match status" value="1"/>
</dbReference>
<dbReference type="InterPro" id="IPR000778">
    <property type="entry name" value="Cyt_b245_heavy_chain"/>
</dbReference>
<dbReference type="InterPro" id="IPR013130">
    <property type="entry name" value="Fe3_Rdtase_TM_dom"/>
</dbReference>
<keyword evidence="6" id="KW-0406">Ion transport</keyword>
<dbReference type="Pfam" id="PF08030">
    <property type="entry name" value="NAD_binding_6"/>
    <property type="match status" value="1"/>
</dbReference>
<comment type="caution">
    <text evidence="10">The sequence shown here is derived from an EMBL/GenBank/DDBJ whole genome shotgun (WGS) entry which is preliminary data.</text>
</comment>
<evidence type="ECO:0000256" key="4">
    <source>
        <dbReference type="ARBA" id="ARBA00022989"/>
    </source>
</evidence>
<evidence type="ECO:0000256" key="3">
    <source>
        <dbReference type="ARBA" id="ARBA00022982"/>
    </source>
</evidence>
<evidence type="ECO:0000256" key="8">
    <source>
        <dbReference type="SAM" id="Phobius"/>
    </source>
</evidence>
<sequence>MSDSSSDLFEKEETSTLPPLSRMLMSNDVAVEETAPSEERAGIGHWMVVTGSRYLLVATFALLHGMIFSYSFWTSHTKEHLTLARSTFGITSSMAKAAALVLYFDLAVLIFPVCQTLNWILYRTPLGASIHPDISIFFHKMVGWYLVFFASVHIIGHWINFALLAVKNGMGFKGFLAVNFGTIPGWSGYVMLITLGLIAVTSLKRFRLANFEWFYYTHHLFVVFFVVSILHGAYCIEKVNEGPSSASTCSARYGHIWQWWMFGGFGYLLAERIRKEVVGRYQTHISKVIRHPCDVVEIQIKREKTRMKIGQYIYLCCPEVSLWQHRRLMLTSAPEEDYLSVHMHCTSDFTSSIAASVGCEFKHQEKAKDMLASKVIGIDQKAAILDVDPTIRRPLPRVFIDGPFGGAWEDIFQYEIAVLIGVGTGIMPFASILKSIWYRMNYPHEKTFLRKIYFFWVCRDIGSFEWFMSLLRAIEAQDMDSQIQIHTYITGKAQSQAASNVVSDDTYAKQSAVTGLRTPTMFGRPNWDNVFESIRNLHGSPGKVGIFFSGPPLIGRQISVSRNQYSKDDFEFVWSKGNF</sequence>
<evidence type="ECO:0000256" key="2">
    <source>
        <dbReference type="ARBA" id="ARBA00022692"/>
    </source>
</evidence>
<keyword evidence="7 8" id="KW-0472">Membrane</keyword>
<organism evidence="10 11">
    <name type="scientific">Letharia columbiana</name>
    <dbReference type="NCBI Taxonomy" id="112416"/>
    <lineage>
        <taxon>Eukaryota</taxon>
        <taxon>Fungi</taxon>
        <taxon>Dikarya</taxon>
        <taxon>Ascomycota</taxon>
        <taxon>Pezizomycotina</taxon>
        <taxon>Lecanoromycetes</taxon>
        <taxon>OSLEUM clade</taxon>
        <taxon>Lecanoromycetidae</taxon>
        <taxon>Lecanorales</taxon>
        <taxon>Lecanorineae</taxon>
        <taxon>Parmeliaceae</taxon>
        <taxon>Letharia</taxon>
    </lineage>
</organism>
<gene>
    <name evidence="10" type="ORF">HO173_000918</name>
</gene>
<evidence type="ECO:0000313" key="10">
    <source>
        <dbReference type="EMBL" id="KAF6241124.1"/>
    </source>
</evidence>
<dbReference type="Pfam" id="PF08022">
    <property type="entry name" value="FAD_binding_8"/>
    <property type="match status" value="1"/>
</dbReference>
<dbReference type="InterPro" id="IPR017927">
    <property type="entry name" value="FAD-bd_FR_type"/>
</dbReference>
<dbReference type="GO" id="GO:0006952">
    <property type="term" value="P:defense response"/>
    <property type="evidence" value="ECO:0007669"/>
    <property type="project" value="TreeGrafter"/>
</dbReference>
<dbReference type="InterPro" id="IPR039261">
    <property type="entry name" value="FNR_nucleotide-bd"/>
</dbReference>
<dbReference type="Proteomes" id="UP000578531">
    <property type="component" value="Unassembled WGS sequence"/>
</dbReference>
<evidence type="ECO:0000256" key="6">
    <source>
        <dbReference type="ARBA" id="ARBA00023065"/>
    </source>
</evidence>
<dbReference type="RefSeq" id="XP_037170372.1">
    <property type="nucleotide sequence ID" value="XM_037302865.1"/>
</dbReference>
<dbReference type="InterPro" id="IPR013121">
    <property type="entry name" value="Fe_red_NAD-bd_6"/>
</dbReference>
<feature type="transmembrane region" description="Helical" evidence="8">
    <location>
        <begin position="142"/>
        <end position="166"/>
    </location>
</feature>
<dbReference type="GO" id="GO:0043020">
    <property type="term" value="C:NADPH oxidase complex"/>
    <property type="evidence" value="ECO:0007669"/>
    <property type="project" value="TreeGrafter"/>
</dbReference>
<keyword evidence="5" id="KW-0560">Oxidoreductase</keyword>
<dbReference type="GO" id="GO:0006811">
    <property type="term" value="P:monoatomic ion transport"/>
    <property type="evidence" value="ECO:0007669"/>
    <property type="project" value="UniProtKB-KW"/>
</dbReference>
<accession>A0A8H6G5T9</accession>
<evidence type="ECO:0000256" key="7">
    <source>
        <dbReference type="ARBA" id="ARBA00023136"/>
    </source>
</evidence>
<dbReference type="InterPro" id="IPR017938">
    <property type="entry name" value="Riboflavin_synthase-like_b-brl"/>
</dbReference>
<proteinExistence type="predicted"/>
<keyword evidence="2 8" id="KW-0812">Transmembrane</keyword>
<evidence type="ECO:0000256" key="1">
    <source>
        <dbReference type="ARBA" id="ARBA00004141"/>
    </source>
</evidence>
<dbReference type="SUPFAM" id="SSF63380">
    <property type="entry name" value="Riboflavin synthase domain-like"/>
    <property type="match status" value="1"/>
</dbReference>
<keyword evidence="3" id="KW-0249">Electron transport</keyword>
<feature type="transmembrane region" description="Helical" evidence="8">
    <location>
        <begin position="186"/>
        <end position="203"/>
    </location>
</feature>
<dbReference type="GO" id="GO:0016175">
    <property type="term" value="F:superoxide-generating NAD(P)H oxidase activity"/>
    <property type="evidence" value="ECO:0007669"/>
    <property type="project" value="TreeGrafter"/>
</dbReference>
<dbReference type="EMBL" id="JACCJC010000002">
    <property type="protein sequence ID" value="KAF6241124.1"/>
    <property type="molecule type" value="Genomic_DNA"/>
</dbReference>
<dbReference type="Gene3D" id="3.40.50.80">
    <property type="entry name" value="Nucleotide-binding domain of ferredoxin-NADP reductase (FNR) module"/>
    <property type="match status" value="1"/>
</dbReference>
<feature type="transmembrane region" description="Helical" evidence="8">
    <location>
        <begin position="54"/>
        <end position="73"/>
    </location>
</feature>
<comment type="subcellular location">
    <subcellularLocation>
        <location evidence="1">Membrane</location>
        <topology evidence="1">Multi-pass membrane protein</topology>
    </subcellularLocation>
</comment>
<dbReference type="OrthoDB" id="167398at2759"/>
<keyword evidence="6" id="KW-0813">Transport</keyword>
<protein>
    <recommendedName>
        <fullName evidence="9">FAD-binding FR-type domain-containing protein</fullName>
    </recommendedName>
</protein>
<evidence type="ECO:0000313" key="11">
    <source>
        <dbReference type="Proteomes" id="UP000578531"/>
    </source>
</evidence>
<evidence type="ECO:0000259" key="9">
    <source>
        <dbReference type="PROSITE" id="PS51384"/>
    </source>
</evidence>